<feature type="region of interest" description="Disordered" evidence="1">
    <location>
        <begin position="412"/>
        <end position="436"/>
    </location>
</feature>
<proteinExistence type="predicted"/>
<keyword evidence="6" id="KW-1185">Reference proteome</keyword>
<comment type="caution">
    <text evidence="5">The sequence shown here is derived from an EMBL/GenBank/DDBJ whole genome shotgun (WGS) entry which is preliminary data.</text>
</comment>
<reference evidence="5 6" key="1">
    <citation type="submission" date="2021-06" db="EMBL/GenBank/DDBJ databases">
        <authorList>
            <person name="Pan X."/>
        </authorList>
    </citation>
    <scope>NUCLEOTIDE SEQUENCE [LARGE SCALE GENOMIC DNA]</scope>
    <source>
        <strain evidence="5 6">4503</strain>
    </source>
</reference>
<dbReference type="Pfam" id="PF17853">
    <property type="entry name" value="GGDEF_2"/>
    <property type="match status" value="1"/>
</dbReference>
<feature type="domain" description="RsbT co-antagonist protein RsbRD N-terminal" evidence="3">
    <location>
        <begin position="38"/>
        <end position="169"/>
    </location>
</feature>
<dbReference type="InterPro" id="IPR041522">
    <property type="entry name" value="CdaR_GGDEF"/>
</dbReference>
<dbReference type="PANTHER" id="PTHR33744:SF1">
    <property type="entry name" value="DNA-BINDING TRANSCRIPTIONAL ACTIVATOR ADER"/>
    <property type="match status" value="1"/>
</dbReference>
<feature type="domain" description="CdaR GGDEF-like" evidence="4">
    <location>
        <begin position="197"/>
        <end position="295"/>
    </location>
</feature>
<dbReference type="Pfam" id="PF13556">
    <property type="entry name" value="HTH_30"/>
    <property type="match status" value="1"/>
</dbReference>
<evidence type="ECO:0000313" key="6">
    <source>
        <dbReference type="Proteomes" id="UP000720508"/>
    </source>
</evidence>
<dbReference type="PANTHER" id="PTHR33744">
    <property type="entry name" value="CARBOHYDRATE DIACID REGULATOR"/>
    <property type="match status" value="1"/>
</dbReference>
<name>A0ABS6CC85_9ACTN</name>
<feature type="domain" description="PucR C-terminal helix-turn-helix" evidence="2">
    <location>
        <begin position="346"/>
        <end position="403"/>
    </location>
</feature>
<dbReference type="InterPro" id="IPR051448">
    <property type="entry name" value="CdaR-like_regulators"/>
</dbReference>
<accession>A0ABS6CC85</accession>
<dbReference type="InterPro" id="IPR025736">
    <property type="entry name" value="PucR_C-HTH_dom"/>
</dbReference>
<evidence type="ECO:0000259" key="2">
    <source>
        <dbReference type="Pfam" id="PF13556"/>
    </source>
</evidence>
<evidence type="ECO:0000259" key="4">
    <source>
        <dbReference type="Pfam" id="PF17853"/>
    </source>
</evidence>
<dbReference type="RefSeq" id="WP_216341528.1">
    <property type="nucleotide sequence ID" value="NZ_JAHLEM010000090.1"/>
</dbReference>
<evidence type="ECO:0000313" key="5">
    <source>
        <dbReference type="EMBL" id="MBU3864517.1"/>
    </source>
</evidence>
<dbReference type="Proteomes" id="UP000720508">
    <property type="component" value="Unassembled WGS sequence"/>
</dbReference>
<evidence type="ECO:0000256" key="1">
    <source>
        <dbReference type="SAM" id="MobiDB-lite"/>
    </source>
</evidence>
<gene>
    <name evidence="5" type="ORF">KN815_10645</name>
</gene>
<evidence type="ECO:0000259" key="3">
    <source>
        <dbReference type="Pfam" id="PF14361"/>
    </source>
</evidence>
<organism evidence="5 6">
    <name type="scientific">Streptomyces niphimycinicus</name>
    <dbReference type="NCBI Taxonomy" id="2842201"/>
    <lineage>
        <taxon>Bacteria</taxon>
        <taxon>Bacillati</taxon>
        <taxon>Actinomycetota</taxon>
        <taxon>Actinomycetes</taxon>
        <taxon>Kitasatosporales</taxon>
        <taxon>Streptomycetaceae</taxon>
        <taxon>Streptomyces</taxon>
    </lineage>
</organism>
<protein>
    <submittedName>
        <fullName evidence="5">Helix-turn-helix domain-containing protein</fullName>
    </submittedName>
</protein>
<dbReference type="EMBL" id="JAHLEM010000090">
    <property type="protein sequence ID" value="MBU3864517.1"/>
    <property type="molecule type" value="Genomic_DNA"/>
</dbReference>
<sequence>MALSDEGDEAGYETSLPLSARQQAGVRELAEQIRPRLDSLVARMVMTYKAQIPQYAAITDPLVLADMKAVSLAGIRCWIEALDLARPIDEELLFPVLEARRRRALQGVGMDAMLRAYRIATHTVWQEILELPVDQDLVAPLSKRMLEFVDRLTTATEEAHTTEALQASRVPAAGPSALFEAILADQYREQHHHADVLESDHCVVVLDVLPSTTRLSLDELAAGLVREAWATYWTTRHRSVLAACPVHQGGRRQLLHRLERFVRTRAPLGVAVGGVARGTTQIRQSHREALQALHIGGRLDRAATRVCDYQELAPLAALVADPEQARRFVHGCMESLGRLAERAWVLPTLASYLRHRGRLKAVAADLGVHHSTVKYRVNELRPFLESHVHDGDQAGTVLLAIRAHDYLTAERDPVLDGGTRTDNSASADEVHTRTAG</sequence>
<dbReference type="InterPro" id="IPR025751">
    <property type="entry name" value="RsbRD_N_dom"/>
</dbReference>
<dbReference type="Pfam" id="PF14361">
    <property type="entry name" value="RsbRD_N"/>
    <property type="match status" value="1"/>
</dbReference>